<sequence length="89" mass="10010">MGVKKFNTEVEQPVGLITVKGVWFRIAIFVVGRIKRLILEFESPPVFESSLRVFGYRSIPSDVREMPLTDVAGLVSILGEPMGERLFRG</sequence>
<gene>
    <name evidence="1" type="ORF">C447_13182</name>
</gene>
<reference evidence="1 2" key="1">
    <citation type="journal article" date="2014" name="PLoS Genet.">
        <title>Phylogenetically driven sequencing of extremely halophilic archaea reveals strategies for static and dynamic osmo-response.</title>
        <authorList>
            <person name="Becker E.A."/>
            <person name="Seitzer P.M."/>
            <person name="Tritt A."/>
            <person name="Larsen D."/>
            <person name="Krusor M."/>
            <person name="Yao A.I."/>
            <person name="Wu D."/>
            <person name="Madern D."/>
            <person name="Eisen J.A."/>
            <person name="Darling A.E."/>
            <person name="Facciotti M.T."/>
        </authorList>
    </citation>
    <scope>NUCLEOTIDE SEQUENCE [LARGE SCALE GENOMIC DNA]</scope>
    <source>
        <strain evidence="1 2">100A6</strain>
    </source>
</reference>
<keyword evidence="2" id="KW-1185">Reference proteome</keyword>
<protein>
    <submittedName>
        <fullName evidence="1">Uncharacterized protein</fullName>
    </submittedName>
</protein>
<comment type="caution">
    <text evidence="1">The sequence shown here is derived from an EMBL/GenBank/DDBJ whole genome shotgun (WGS) entry which is preliminary data.</text>
</comment>
<dbReference type="Proteomes" id="UP000011566">
    <property type="component" value="Unassembled WGS sequence"/>
</dbReference>
<organism evidence="1 2">
    <name type="scientific">Halococcus hamelinensis 100A6</name>
    <dbReference type="NCBI Taxonomy" id="1132509"/>
    <lineage>
        <taxon>Archaea</taxon>
        <taxon>Methanobacteriati</taxon>
        <taxon>Methanobacteriota</taxon>
        <taxon>Stenosarchaea group</taxon>
        <taxon>Halobacteria</taxon>
        <taxon>Halobacteriales</taxon>
        <taxon>Halococcaceae</taxon>
        <taxon>Halococcus</taxon>
    </lineage>
</organism>
<accession>M0LXU8</accession>
<evidence type="ECO:0000313" key="2">
    <source>
        <dbReference type="Proteomes" id="UP000011566"/>
    </source>
</evidence>
<dbReference type="AlphaFoldDB" id="M0LXU8"/>
<name>M0LXU8_9EURY</name>
<evidence type="ECO:0000313" key="1">
    <source>
        <dbReference type="EMBL" id="EMA37174.1"/>
    </source>
</evidence>
<dbReference type="EMBL" id="AOMB01000036">
    <property type="protein sequence ID" value="EMA37174.1"/>
    <property type="molecule type" value="Genomic_DNA"/>
</dbReference>
<proteinExistence type="predicted"/>